<dbReference type="PANTHER" id="PTHR12307">
    <property type="entry name" value="PROTEIN PHOSPHATASE 1 REGULATORY SUBUNIT"/>
    <property type="match status" value="1"/>
</dbReference>
<feature type="domain" description="CBM21" evidence="1">
    <location>
        <begin position="123"/>
        <end position="234"/>
    </location>
</feature>
<dbReference type="GO" id="GO:0005979">
    <property type="term" value="P:regulation of glycogen biosynthetic process"/>
    <property type="evidence" value="ECO:0007669"/>
    <property type="project" value="TreeGrafter"/>
</dbReference>
<dbReference type="GO" id="GO:0008157">
    <property type="term" value="F:protein phosphatase 1 binding"/>
    <property type="evidence" value="ECO:0007669"/>
    <property type="project" value="TreeGrafter"/>
</dbReference>
<dbReference type="Gene3D" id="2.60.40.2440">
    <property type="entry name" value="Carbohydrate binding type-21 domain"/>
    <property type="match status" value="1"/>
</dbReference>
<dbReference type="PROSITE" id="PS51159">
    <property type="entry name" value="CBM21"/>
    <property type="match status" value="1"/>
</dbReference>
<accession>A0A673C371</accession>
<reference evidence="2" key="3">
    <citation type="submission" date="2025-09" db="UniProtKB">
        <authorList>
            <consortium name="Ensembl"/>
        </authorList>
    </citation>
    <scope>IDENTIFICATION</scope>
</reference>
<organism evidence="2 3">
    <name type="scientific">Sphaeramia orbicularis</name>
    <name type="common">orbiculate cardinalfish</name>
    <dbReference type="NCBI Taxonomy" id="375764"/>
    <lineage>
        <taxon>Eukaryota</taxon>
        <taxon>Metazoa</taxon>
        <taxon>Chordata</taxon>
        <taxon>Craniata</taxon>
        <taxon>Vertebrata</taxon>
        <taxon>Euteleostomi</taxon>
        <taxon>Actinopterygii</taxon>
        <taxon>Neopterygii</taxon>
        <taxon>Teleostei</taxon>
        <taxon>Neoteleostei</taxon>
        <taxon>Acanthomorphata</taxon>
        <taxon>Gobiaria</taxon>
        <taxon>Kurtiformes</taxon>
        <taxon>Apogonoidei</taxon>
        <taxon>Apogonidae</taxon>
        <taxon>Apogoninae</taxon>
        <taxon>Sphaeramia</taxon>
    </lineage>
</organism>
<reference evidence="2" key="2">
    <citation type="submission" date="2025-08" db="UniProtKB">
        <authorList>
            <consortium name="Ensembl"/>
        </authorList>
    </citation>
    <scope>IDENTIFICATION</scope>
</reference>
<dbReference type="AlphaFoldDB" id="A0A673C371"/>
<dbReference type="GO" id="GO:2001069">
    <property type="term" value="F:glycogen binding"/>
    <property type="evidence" value="ECO:0007669"/>
    <property type="project" value="TreeGrafter"/>
</dbReference>
<protein>
    <recommendedName>
        <fullName evidence="1">CBM21 domain-containing protein</fullName>
    </recommendedName>
</protein>
<dbReference type="Pfam" id="PF03370">
    <property type="entry name" value="CBM_21"/>
    <property type="match status" value="1"/>
</dbReference>
<sequence length="297" mass="33893">MPVDLAMCLSLSQREPLYQLLSMSPLRPTQPLCQSTDYPQKTALHPEGVQCRFKEACGLRRCQGLPLTAVRLFTTEPSSPTSTLTMKPSGVKLQSQQLTSQKLQHYKLRLGFQQPTLDFNALLARLRDMRVQLESCSLSENHLSGKVRVSHASYEQSVHVRMTFDSWRNHHDIPCTFLQQQRCGVFNMDIFSFDFSLPQNLDPRDRIEFCVCFRPEPGATLHWDNNKGQNYRVLMEKDELKGNQGDAIHGCPTLSKYRPPSWPSHLASLGLHTSAEYLKRSLSNRVGAEWRTLCSVK</sequence>
<dbReference type="InterPro" id="IPR050782">
    <property type="entry name" value="PP1_regulatory_subunit_3"/>
</dbReference>
<evidence type="ECO:0000259" key="1">
    <source>
        <dbReference type="PROSITE" id="PS51159"/>
    </source>
</evidence>
<name>A0A673C371_9TELE</name>
<keyword evidence="3" id="KW-1185">Reference proteome</keyword>
<evidence type="ECO:0000313" key="2">
    <source>
        <dbReference type="Ensembl" id="ENSSORP00005047689.1"/>
    </source>
</evidence>
<dbReference type="InterPro" id="IPR038175">
    <property type="entry name" value="CBM21_dom_sf"/>
</dbReference>
<dbReference type="InParanoid" id="A0A673C371"/>
<dbReference type="GO" id="GO:0000164">
    <property type="term" value="C:protein phosphatase type 1 complex"/>
    <property type="evidence" value="ECO:0007669"/>
    <property type="project" value="TreeGrafter"/>
</dbReference>
<dbReference type="Proteomes" id="UP000472271">
    <property type="component" value="Chromosome 12"/>
</dbReference>
<evidence type="ECO:0000313" key="3">
    <source>
        <dbReference type="Proteomes" id="UP000472271"/>
    </source>
</evidence>
<dbReference type="PANTHER" id="PTHR12307:SF15">
    <property type="entry name" value="PROTEIN PHOSPHATASE 1 REGULATORY SUBUNIT 3C"/>
    <property type="match status" value="1"/>
</dbReference>
<dbReference type="Ensembl" id="ENSSORT00005048869.1">
    <property type="protein sequence ID" value="ENSSORP00005047689.1"/>
    <property type="gene ID" value="ENSSORG00005021789.1"/>
</dbReference>
<dbReference type="InterPro" id="IPR005036">
    <property type="entry name" value="CBM21_dom"/>
</dbReference>
<reference evidence="2" key="1">
    <citation type="submission" date="2019-06" db="EMBL/GenBank/DDBJ databases">
        <authorList>
            <consortium name="Wellcome Sanger Institute Data Sharing"/>
        </authorList>
    </citation>
    <scope>NUCLEOTIDE SEQUENCE [LARGE SCALE GENOMIC DNA]</scope>
</reference>
<proteinExistence type="predicted"/>